<proteinExistence type="predicted"/>
<dbReference type="AlphaFoldDB" id="A0A1T4PX97"/>
<dbReference type="RefSeq" id="WP_078694533.1">
    <property type="nucleotide sequence ID" value="NZ_FUWX01000016.1"/>
</dbReference>
<reference evidence="1 2" key="1">
    <citation type="submission" date="2017-02" db="EMBL/GenBank/DDBJ databases">
        <authorList>
            <person name="Peterson S.W."/>
        </authorList>
    </citation>
    <scope>NUCLEOTIDE SEQUENCE [LARGE SCALE GENOMIC DNA]</scope>
    <source>
        <strain evidence="1 2">ATCC 700028</strain>
    </source>
</reference>
<keyword evidence="2" id="KW-1185">Reference proteome</keyword>
<accession>A0A1T4PX97</accession>
<dbReference type="OrthoDB" id="9856300at2"/>
<dbReference type="STRING" id="180163.SAMN02745174_02082"/>
<gene>
    <name evidence="1" type="ORF">SAMN02745174_02082</name>
</gene>
<name>A0A1T4PX97_9FUSO</name>
<organism evidence="1 2">
    <name type="scientific">Cetobacterium ceti</name>
    <dbReference type="NCBI Taxonomy" id="180163"/>
    <lineage>
        <taxon>Bacteria</taxon>
        <taxon>Fusobacteriati</taxon>
        <taxon>Fusobacteriota</taxon>
        <taxon>Fusobacteriia</taxon>
        <taxon>Fusobacteriales</taxon>
        <taxon>Fusobacteriaceae</taxon>
        <taxon>Cetobacterium</taxon>
    </lineage>
</organism>
<sequence length="179" mass="21429">MLNIWIEAYNYSVPGRELENIDELLSKETFDKIRVYLDIRGKAPVAPECNWSNHLENNRNEILERGNKILDRYGIYLDYNVYGIVNKLINESTIFKTLNMIRIIPVVDRQEGYKREPILGNYYPGPEEEDYEKIKELIKWCENEYKRLSKEKVELYQLNINVKGINKKKEIPDCMYKRK</sequence>
<evidence type="ECO:0000313" key="2">
    <source>
        <dbReference type="Proteomes" id="UP000191153"/>
    </source>
</evidence>
<evidence type="ECO:0000313" key="1">
    <source>
        <dbReference type="EMBL" id="SJZ95841.1"/>
    </source>
</evidence>
<dbReference type="EMBL" id="FUWX01000016">
    <property type="protein sequence ID" value="SJZ95841.1"/>
    <property type="molecule type" value="Genomic_DNA"/>
</dbReference>
<dbReference type="Proteomes" id="UP000191153">
    <property type="component" value="Unassembled WGS sequence"/>
</dbReference>
<protein>
    <submittedName>
        <fullName evidence="1">Uncharacterized protein</fullName>
    </submittedName>
</protein>